<dbReference type="AlphaFoldDB" id="A0A9P0XK74"/>
<gene>
    <name evidence="15" type="ORF">PIBRA_LOCUS13803</name>
</gene>
<keyword evidence="10" id="KW-0560">Oxidoreductase</keyword>
<evidence type="ECO:0000256" key="8">
    <source>
        <dbReference type="ARBA" id="ARBA00022824"/>
    </source>
</evidence>
<dbReference type="EMBL" id="CALOZG010000086">
    <property type="protein sequence ID" value="CAH4038211.1"/>
    <property type="molecule type" value="Genomic_DNA"/>
</dbReference>
<keyword evidence="12" id="KW-0503">Monooxygenase</keyword>
<accession>A0A9P0XK74</accession>
<evidence type="ECO:0000256" key="13">
    <source>
        <dbReference type="ARBA" id="ARBA00023136"/>
    </source>
</evidence>
<comment type="caution">
    <text evidence="15">The sequence shown here is derived from an EMBL/GenBank/DDBJ whole genome shotgun (WGS) entry which is preliminary data.</text>
</comment>
<evidence type="ECO:0000256" key="5">
    <source>
        <dbReference type="ARBA" id="ARBA00012109"/>
    </source>
</evidence>
<evidence type="ECO:0000256" key="10">
    <source>
        <dbReference type="ARBA" id="ARBA00023002"/>
    </source>
</evidence>
<keyword evidence="6" id="KW-0349">Heme</keyword>
<evidence type="ECO:0000256" key="2">
    <source>
        <dbReference type="ARBA" id="ARBA00004174"/>
    </source>
</evidence>
<protein>
    <recommendedName>
        <fullName evidence="5">unspecific monooxygenase</fullName>
        <ecNumber evidence="5">1.14.14.1</ecNumber>
    </recommendedName>
</protein>
<dbReference type="EC" id="1.14.14.1" evidence="5"/>
<keyword evidence="11" id="KW-0408">Iron</keyword>
<dbReference type="GO" id="GO:0020037">
    <property type="term" value="F:heme binding"/>
    <property type="evidence" value="ECO:0007669"/>
    <property type="project" value="InterPro"/>
</dbReference>
<evidence type="ECO:0000256" key="11">
    <source>
        <dbReference type="ARBA" id="ARBA00023004"/>
    </source>
</evidence>
<comment type="similarity">
    <text evidence="4">Belongs to the cytochrome P450 family.</text>
</comment>
<evidence type="ECO:0000313" key="16">
    <source>
        <dbReference type="Proteomes" id="UP001152562"/>
    </source>
</evidence>
<dbReference type="GO" id="GO:0016712">
    <property type="term" value="F:oxidoreductase activity, acting on paired donors, with incorporation or reduction of molecular oxygen, reduced flavin or flavoprotein as one donor, and incorporation of one atom of oxygen"/>
    <property type="evidence" value="ECO:0007669"/>
    <property type="project" value="UniProtKB-EC"/>
</dbReference>
<sequence>MYQRFPKAPAIGIWLFWRPALIIYSPELVKRILLKDNYVFRDRFLSGGTHDPIGSLNIFTTNDPLWTVVRRRISAIFTASKLRALQPLVDTKSRQLIGRIQNTEDYSKLNLRTLFADYTTDVFGTAAFGVETNAIRTGEDPMRTITEAYMTFN</sequence>
<evidence type="ECO:0000313" key="15">
    <source>
        <dbReference type="EMBL" id="CAH4038211.1"/>
    </source>
</evidence>
<dbReference type="InterPro" id="IPR001128">
    <property type="entry name" value="Cyt_P450"/>
</dbReference>
<reference evidence="15" key="1">
    <citation type="submission" date="2022-05" db="EMBL/GenBank/DDBJ databases">
        <authorList>
            <person name="Okamura Y."/>
        </authorList>
    </citation>
    <scope>NUCLEOTIDE SEQUENCE</scope>
</reference>
<dbReference type="Proteomes" id="UP001152562">
    <property type="component" value="Unassembled WGS sequence"/>
</dbReference>
<evidence type="ECO:0000256" key="12">
    <source>
        <dbReference type="ARBA" id="ARBA00023033"/>
    </source>
</evidence>
<evidence type="ECO:0000256" key="6">
    <source>
        <dbReference type="ARBA" id="ARBA00022617"/>
    </source>
</evidence>
<comment type="catalytic activity">
    <reaction evidence="14">
        <text>an organic molecule + reduced [NADPH--hemoprotein reductase] + O2 = an alcohol + oxidized [NADPH--hemoprotein reductase] + H2O + H(+)</text>
        <dbReference type="Rhea" id="RHEA:17149"/>
        <dbReference type="Rhea" id="RHEA-COMP:11964"/>
        <dbReference type="Rhea" id="RHEA-COMP:11965"/>
        <dbReference type="ChEBI" id="CHEBI:15377"/>
        <dbReference type="ChEBI" id="CHEBI:15378"/>
        <dbReference type="ChEBI" id="CHEBI:15379"/>
        <dbReference type="ChEBI" id="CHEBI:30879"/>
        <dbReference type="ChEBI" id="CHEBI:57618"/>
        <dbReference type="ChEBI" id="CHEBI:58210"/>
        <dbReference type="ChEBI" id="CHEBI:142491"/>
        <dbReference type="EC" id="1.14.14.1"/>
    </reaction>
</comment>
<dbReference type="InterPro" id="IPR050476">
    <property type="entry name" value="Insect_CytP450_Detox"/>
</dbReference>
<dbReference type="PANTHER" id="PTHR24292:SF54">
    <property type="entry name" value="CYP9F3-RELATED"/>
    <property type="match status" value="1"/>
</dbReference>
<dbReference type="GO" id="GO:0005506">
    <property type="term" value="F:iron ion binding"/>
    <property type="evidence" value="ECO:0007669"/>
    <property type="project" value="InterPro"/>
</dbReference>
<evidence type="ECO:0000256" key="1">
    <source>
        <dbReference type="ARBA" id="ARBA00001971"/>
    </source>
</evidence>
<dbReference type="GO" id="GO:0005789">
    <property type="term" value="C:endoplasmic reticulum membrane"/>
    <property type="evidence" value="ECO:0007669"/>
    <property type="project" value="UniProtKB-SubCell"/>
</dbReference>
<evidence type="ECO:0000256" key="14">
    <source>
        <dbReference type="ARBA" id="ARBA00047827"/>
    </source>
</evidence>
<dbReference type="Gene3D" id="1.10.630.10">
    <property type="entry name" value="Cytochrome P450"/>
    <property type="match status" value="1"/>
</dbReference>
<keyword evidence="13" id="KW-0472">Membrane</keyword>
<comment type="subcellular location">
    <subcellularLocation>
        <location evidence="3">Endoplasmic reticulum membrane</location>
        <topology evidence="3">Peripheral membrane protein</topology>
    </subcellularLocation>
    <subcellularLocation>
        <location evidence="2">Microsome membrane</location>
        <topology evidence="2">Peripheral membrane protein</topology>
    </subcellularLocation>
</comment>
<keyword evidence="7" id="KW-0479">Metal-binding</keyword>
<dbReference type="InterPro" id="IPR036396">
    <property type="entry name" value="Cyt_P450_sf"/>
</dbReference>
<evidence type="ECO:0000256" key="3">
    <source>
        <dbReference type="ARBA" id="ARBA00004406"/>
    </source>
</evidence>
<dbReference type="SUPFAM" id="SSF48264">
    <property type="entry name" value="Cytochrome P450"/>
    <property type="match status" value="1"/>
</dbReference>
<dbReference type="Pfam" id="PF00067">
    <property type="entry name" value="p450"/>
    <property type="match status" value="1"/>
</dbReference>
<proteinExistence type="inferred from homology"/>
<keyword evidence="9" id="KW-0492">Microsome</keyword>
<evidence type="ECO:0000256" key="4">
    <source>
        <dbReference type="ARBA" id="ARBA00010617"/>
    </source>
</evidence>
<keyword evidence="8" id="KW-0256">Endoplasmic reticulum</keyword>
<dbReference type="PANTHER" id="PTHR24292">
    <property type="entry name" value="CYTOCHROME P450"/>
    <property type="match status" value="1"/>
</dbReference>
<keyword evidence="16" id="KW-1185">Reference proteome</keyword>
<evidence type="ECO:0000256" key="7">
    <source>
        <dbReference type="ARBA" id="ARBA00022723"/>
    </source>
</evidence>
<name>A0A9P0XK74_PIEBR</name>
<organism evidence="15 16">
    <name type="scientific">Pieris brassicae</name>
    <name type="common">White butterfly</name>
    <name type="synonym">Large white butterfly</name>
    <dbReference type="NCBI Taxonomy" id="7116"/>
    <lineage>
        <taxon>Eukaryota</taxon>
        <taxon>Metazoa</taxon>
        <taxon>Ecdysozoa</taxon>
        <taxon>Arthropoda</taxon>
        <taxon>Hexapoda</taxon>
        <taxon>Insecta</taxon>
        <taxon>Pterygota</taxon>
        <taxon>Neoptera</taxon>
        <taxon>Endopterygota</taxon>
        <taxon>Lepidoptera</taxon>
        <taxon>Glossata</taxon>
        <taxon>Ditrysia</taxon>
        <taxon>Papilionoidea</taxon>
        <taxon>Pieridae</taxon>
        <taxon>Pierinae</taxon>
        <taxon>Pieris</taxon>
    </lineage>
</organism>
<comment type="cofactor">
    <cofactor evidence="1">
        <name>heme</name>
        <dbReference type="ChEBI" id="CHEBI:30413"/>
    </cofactor>
</comment>
<evidence type="ECO:0000256" key="9">
    <source>
        <dbReference type="ARBA" id="ARBA00022848"/>
    </source>
</evidence>